<reference evidence="2" key="1">
    <citation type="submission" date="2016-09" db="EMBL/GenBank/DDBJ databases">
        <authorList>
            <person name="Capua I."/>
            <person name="De Benedictis P."/>
            <person name="Joannis T."/>
            <person name="Lombin L.H."/>
            <person name="Cattoli G."/>
        </authorList>
    </citation>
    <scope>NUCLEOTIDE SEQUENCE</scope>
    <source>
        <strain evidence="2">B9</strain>
    </source>
</reference>
<gene>
    <name evidence="2" type="ORF">CNECB9_2540035</name>
</gene>
<dbReference type="AlphaFoldDB" id="A0A1K0JCX3"/>
<sequence>MVVSHLLRLWPAVCPALSTLPAPQAVSLDRGIVLVPGAGTQDQVCVFRAPPARQSAGSLRAGLLPGPAAAFRRRPTGLQQSLAGQQGLPRRRHLVVRAPRPAQRPSGGQAPPHGARPHRLPAGDCPPGRGGGRRQPCALPARRPRSVLAQAQQGSSAGQLDRRHPGPVSQRAGLCLRRRVLCPARPGRFRNAGCLLERAADAGAAGLCELLPLYPAHHADQPVVLWRRRLSRYQIHQGCCAQRGERVPGRRRRPCRPVPGRPGERDHREAPVLALTRWLLSDRHSNAGGKMQPPLAASREPVSYAGSSFNPPIPTKISPINTSRIGAALSPRNRMPITVTPIAPIPVQIAYAVPTGRCRSAALSRKMLASAAPMPSAVGPGRVQPSVCLSASAITISIRPASTNSIHAIAMSLIQVCRPAPIAGHATPL</sequence>
<evidence type="ECO:0000313" key="2">
    <source>
        <dbReference type="EMBL" id="SCU75802.1"/>
    </source>
</evidence>
<feature type="compositionally biased region" description="Low complexity" evidence="1">
    <location>
        <begin position="149"/>
        <end position="159"/>
    </location>
</feature>
<proteinExistence type="predicted"/>
<feature type="region of interest" description="Disordered" evidence="1">
    <location>
        <begin position="247"/>
        <end position="267"/>
    </location>
</feature>
<feature type="region of interest" description="Disordered" evidence="1">
    <location>
        <begin position="99"/>
        <end position="169"/>
    </location>
</feature>
<evidence type="ECO:0000256" key="1">
    <source>
        <dbReference type="SAM" id="MobiDB-lite"/>
    </source>
</evidence>
<protein>
    <submittedName>
        <fullName evidence="2">Uncharacterized protein</fullName>
    </submittedName>
</protein>
<accession>A0A1K0JCX3</accession>
<name>A0A1K0JCX3_CUPNE</name>
<dbReference type="EMBL" id="FMSH01000173">
    <property type="protein sequence ID" value="SCU75802.1"/>
    <property type="molecule type" value="Genomic_DNA"/>
</dbReference>
<organism evidence="2">
    <name type="scientific">Cupriavidus necator</name>
    <name type="common">Alcaligenes eutrophus</name>
    <name type="synonym">Ralstonia eutropha</name>
    <dbReference type="NCBI Taxonomy" id="106590"/>
    <lineage>
        <taxon>Bacteria</taxon>
        <taxon>Pseudomonadati</taxon>
        <taxon>Pseudomonadota</taxon>
        <taxon>Betaproteobacteria</taxon>
        <taxon>Burkholderiales</taxon>
        <taxon>Burkholderiaceae</taxon>
        <taxon>Cupriavidus</taxon>
    </lineage>
</organism>